<comment type="caution">
    <text evidence="1">The sequence shown here is derived from an EMBL/GenBank/DDBJ whole genome shotgun (WGS) entry which is preliminary data.</text>
</comment>
<keyword evidence="2" id="KW-1185">Reference proteome</keyword>
<dbReference type="EMBL" id="CM023482">
    <property type="protein sequence ID" value="KAH6938354.1"/>
    <property type="molecule type" value="Genomic_DNA"/>
</dbReference>
<protein>
    <submittedName>
        <fullName evidence="1">Uncharacterized protein</fullName>
    </submittedName>
</protein>
<proteinExistence type="predicted"/>
<reference evidence="1" key="1">
    <citation type="submission" date="2020-05" db="EMBL/GenBank/DDBJ databases">
        <title>Large-scale comparative analyses of tick genomes elucidate their genetic diversity and vector capacities.</title>
        <authorList>
            <person name="Jia N."/>
            <person name="Wang J."/>
            <person name="Shi W."/>
            <person name="Du L."/>
            <person name="Sun Y."/>
            <person name="Zhan W."/>
            <person name="Jiang J."/>
            <person name="Wang Q."/>
            <person name="Zhang B."/>
            <person name="Ji P."/>
            <person name="Sakyi L.B."/>
            <person name="Cui X."/>
            <person name="Yuan T."/>
            <person name="Jiang B."/>
            <person name="Yang W."/>
            <person name="Lam T.T.-Y."/>
            <person name="Chang Q."/>
            <person name="Ding S."/>
            <person name="Wang X."/>
            <person name="Zhu J."/>
            <person name="Ruan X."/>
            <person name="Zhao L."/>
            <person name="Wei J."/>
            <person name="Que T."/>
            <person name="Du C."/>
            <person name="Cheng J."/>
            <person name="Dai P."/>
            <person name="Han X."/>
            <person name="Huang E."/>
            <person name="Gao Y."/>
            <person name="Liu J."/>
            <person name="Shao H."/>
            <person name="Ye R."/>
            <person name="Li L."/>
            <person name="Wei W."/>
            <person name="Wang X."/>
            <person name="Wang C."/>
            <person name="Yang T."/>
            <person name="Huo Q."/>
            <person name="Li W."/>
            <person name="Guo W."/>
            <person name="Chen H."/>
            <person name="Zhou L."/>
            <person name="Ni X."/>
            <person name="Tian J."/>
            <person name="Zhou Y."/>
            <person name="Sheng Y."/>
            <person name="Liu T."/>
            <person name="Pan Y."/>
            <person name="Xia L."/>
            <person name="Li J."/>
            <person name="Zhao F."/>
            <person name="Cao W."/>
        </authorList>
    </citation>
    <scope>NUCLEOTIDE SEQUENCE</scope>
    <source>
        <strain evidence="1">Hyas-2018</strain>
    </source>
</reference>
<sequence>MTDLHRFVQAFVLCCFIYSLPYLFLSRTEEDKVNSLVCLAYKSALSLPTSTSMARLLSMGVHNSLTELTETHHMAQLLHLSRT</sequence>
<dbReference type="Proteomes" id="UP000821845">
    <property type="component" value="Chromosome 2"/>
</dbReference>
<name>A0ACB7SWR5_HYAAI</name>
<evidence type="ECO:0000313" key="1">
    <source>
        <dbReference type="EMBL" id="KAH6938354.1"/>
    </source>
</evidence>
<evidence type="ECO:0000313" key="2">
    <source>
        <dbReference type="Proteomes" id="UP000821845"/>
    </source>
</evidence>
<organism evidence="1 2">
    <name type="scientific">Hyalomma asiaticum</name>
    <name type="common">Tick</name>
    <dbReference type="NCBI Taxonomy" id="266040"/>
    <lineage>
        <taxon>Eukaryota</taxon>
        <taxon>Metazoa</taxon>
        <taxon>Ecdysozoa</taxon>
        <taxon>Arthropoda</taxon>
        <taxon>Chelicerata</taxon>
        <taxon>Arachnida</taxon>
        <taxon>Acari</taxon>
        <taxon>Parasitiformes</taxon>
        <taxon>Ixodida</taxon>
        <taxon>Ixodoidea</taxon>
        <taxon>Ixodidae</taxon>
        <taxon>Hyalomminae</taxon>
        <taxon>Hyalomma</taxon>
    </lineage>
</organism>
<gene>
    <name evidence="1" type="ORF">HPB50_008860</name>
</gene>
<accession>A0ACB7SWR5</accession>